<organism evidence="1 2">
    <name type="scientific">Camel associated porprismacovirus 2</name>
    <dbReference type="NCBI Taxonomy" id="2170106"/>
    <lineage>
        <taxon>Viruses</taxon>
        <taxon>Monodnaviria</taxon>
        <taxon>Shotokuvirae</taxon>
        <taxon>Cressdnaviricota</taxon>
        <taxon>Arfiviricetes</taxon>
        <taxon>Cremevirales</taxon>
        <taxon>Smacoviridae</taxon>
        <taxon>Porprismacovirus</taxon>
        <taxon>Porprismacovirus camas2</taxon>
    </lineage>
</organism>
<keyword evidence="2" id="KW-1185">Reference proteome</keyword>
<accession>A0A0A1ENU8</accession>
<evidence type="ECO:0000313" key="1">
    <source>
        <dbReference type="EMBL" id="AIY31246.1"/>
    </source>
</evidence>
<evidence type="ECO:0000313" key="2">
    <source>
        <dbReference type="Proteomes" id="UP000144596"/>
    </source>
</evidence>
<sequence>MGIYMVTAPRKGSKLGTGKEFMKWRTFFYINDVHKWTLGAETGKGGYKHWQVRLQISGSDNEVFNKIKDENMFPTAHIEKGSDTWSYECKEKMHWTSNDTPNILRVRFGHMRWYQKDVIEAVRRQNDRQIAYWYDPEGNKGKSWLVNHLFESCQAWYVPPTLKSVEGIIQWVASVYINNNYREILVIDIPRSWKWSTELYTAIETIKDGLVYDPRYHAQMINIRGVKILVLCNHEPKLDALSADRWYAVAPALT</sequence>
<dbReference type="KEGG" id="vg:37620371"/>
<name>A0A0A1ENU8_9VIRU</name>
<dbReference type="RefSeq" id="YP_009508850.1">
    <property type="nucleotide sequence ID" value="NC_039065.1"/>
</dbReference>
<dbReference type="Proteomes" id="UP000144596">
    <property type="component" value="Segment"/>
</dbReference>
<gene>
    <name evidence="1" type="primary">rep</name>
</gene>
<protein>
    <submittedName>
        <fullName evidence="1">Putative replicase protein</fullName>
    </submittedName>
</protein>
<dbReference type="EMBL" id="KM573770">
    <property type="protein sequence ID" value="AIY31246.1"/>
    <property type="molecule type" value="Genomic_DNA"/>
</dbReference>
<dbReference type="GeneID" id="37620371"/>
<reference evidence="1 2" key="1">
    <citation type="journal article" date="2014" name="Virology">
        <title>Metagenomic analysis of viromes of dromedary camel fecal samples reveals large number and high diversity of circoviruses and picobirnaviruses.</title>
        <authorList>
            <person name="Woo P.C.Y."/>
            <person name="Lau S.K.P."/>
            <person name="Teng J.L.L."/>
            <person name="Tsang A.K.L."/>
            <person name="Joseph M."/>
            <person name="Wong E.Y.M."/>
            <person name="Tang Y."/>
            <person name="Sivakumar S."/>
            <person name="Bai R."/>
            <person name="Wernery R."/>
            <person name="Wernery U."/>
            <person name="Yuen K.-Y."/>
        </authorList>
    </citation>
    <scope>NUCLEOTIDE SEQUENCE [LARGE SCALE GENOMIC DNA]</scope>
    <source>
        <strain evidence="1">DcSCV_c1072</strain>
    </source>
</reference>
<proteinExistence type="predicted"/>